<dbReference type="PROSITE" id="PS51186">
    <property type="entry name" value="GNAT"/>
    <property type="match status" value="1"/>
</dbReference>
<dbReference type="InterPro" id="IPR006464">
    <property type="entry name" value="AcTrfase_RimI/Ard1"/>
</dbReference>
<proteinExistence type="predicted"/>
<keyword evidence="2" id="KW-0012">Acyltransferase</keyword>
<dbReference type="PANTHER" id="PTHR43877">
    <property type="entry name" value="AMINOALKYLPHOSPHONATE N-ACETYLTRANSFERASE-RELATED-RELATED"/>
    <property type="match status" value="1"/>
</dbReference>
<accession>A0ABX8SDX4</accession>
<dbReference type="SUPFAM" id="SSF55729">
    <property type="entry name" value="Acyl-CoA N-acyltransferases (Nat)"/>
    <property type="match status" value="1"/>
</dbReference>
<dbReference type="EMBL" id="CP079105">
    <property type="protein sequence ID" value="QXQ14640.1"/>
    <property type="molecule type" value="Genomic_DNA"/>
</dbReference>
<feature type="domain" description="N-acetyltransferase" evidence="3">
    <location>
        <begin position="8"/>
        <end position="158"/>
    </location>
</feature>
<evidence type="ECO:0000256" key="1">
    <source>
        <dbReference type="ARBA" id="ARBA00022679"/>
    </source>
</evidence>
<dbReference type="CDD" id="cd04301">
    <property type="entry name" value="NAT_SF"/>
    <property type="match status" value="1"/>
</dbReference>
<evidence type="ECO:0000256" key="2">
    <source>
        <dbReference type="ARBA" id="ARBA00023315"/>
    </source>
</evidence>
<keyword evidence="4" id="KW-0687">Ribonucleoprotein</keyword>
<dbReference type="InterPro" id="IPR016181">
    <property type="entry name" value="Acyl_CoA_acyltransferase"/>
</dbReference>
<dbReference type="Gene3D" id="3.40.630.30">
    <property type="match status" value="1"/>
</dbReference>
<dbReference type="RefSeq" id="WP_066468567.1">
    <property type="nucleotide sequence ID" value="NZ_CBCRUZ010000004.1"/>
</dbReference>
<reference evidence="4" key="1">
    <citation type="submission" date="2021-07" db="EMBL/GenBank/DDBJ databases">
        <title>Candidatus Kaistella beijingensis sp. nov. isolated from a municipal wastewater treatment plant is involved in sludge foaming.</title>
        <authorList>
            <person name="Song Y."/>
            <person name="Liu S.-J."/>
        </authorList>
    </citation>
    <scope>NUCLEOTIDE SEQUENCE</scope>
    <source>
        <strain evidence="4">DSM 43998</strain>
    </source>
</reference>
<protein>
    <submittedName>
        <fullName evidence="4">Ribosomal protein S18-alanine N-acetyltransferase</fullName>
    </submittedName>
</protein>
<evidence type="ECO:0000313" key="4">
    <source>
        <dbReference type="EMBL" id="QXQ14640.1"/>
    </source>
</evidence>
<dbReference type="Proteomes" id="UP000887023">
    <property type="component" value="Chromosome"/>
</dbReference>
<dbReference type="GO" id="GO:0005840">
    <property type="term" value="C:ribosome"/>
    <property type="evidence" value="ECO:0007669"/>
    <property type="project" value="UniProtKB-KW"/>
</dbReference>
<dbReference type="NCBIfam" id="TIGR01575">
    <property type="entry name" value="rimI"/>
    <property type="match status" value="1"/>
</dbReference>
<organism evidence="4 5">
    <name type="scientific">Skermania pinensis</name>
    <dbReference type="NCBI Taxonomy" id="39122"/>
    <lineage>
        <taxon>Bacteria</taxon>
        <taxon>Bacillati</taxon>
        <taxon>Actinomycetota</taxon>
        <taxon>Actinomycetes</taxon>
        <taxon>Mycobacteriales</taxon>
        <taxon>Gordoniaceae</taxon>
        <taxon>Skermania</taxon>
    </lineage>
</organism>
<keyword evidence="5" id="KW-1185">Reference proteome</keyword>
<dbReference type="Pfam" id="PF00583">
    <property type="entry name" value="Acetyltransf_1"/>
    <property type="match status" value="1"/>
</dbReference>
<evidence type="ECO:0000313" key="5">
    <source>
        <dbReference type="Proteomes" id="UP000887023"/>
    </source>
</evidence>
<dbReference type="InterPro" id="IPR050832">
    <property type="entry name" value="Bact_Acetyltransf"/>
</dbReference>
<name>A0ABX8SDX4_9ACTN</name>
<sequence length="168" mass="18398">MIVPAAGVRIDPLTSDDIPDCVVLERLLFAGDSPWTDAAFAGELAGRDTRYFAARAPDAGLVGYAGIALLGSADARESEIRTIAVDPRRRRAGIGTRLFDTLLAEADRHGGPVFLEVRTDNEPAIALYRRYRFDVLGVRKRYYQPSGADAYTMCRPVEPVPLDERSVS</sequence>
<dbReference type="InterPro" id="IPR000182">
    <property type="entry name" value="GNAT_dom"/>
</dbReference>
<keyword evidence="1" id="KW-0808">Transferase</keyword>
<gene>
    <name evidence="4" type="primary">rimI</name>
    <name evidence="4" type="ORF">KV203_04335</name>
</gene>
<evidence type="ECO:0000259" key="3">
    <source>
        <dbReference type="PROSITE" id="PS51186"/>
    </source>
</evidence>
<keyword evidence="4" id="KW-0689">Ribosomal protein</keyword>